<dbReference type="EMBL" id="CP066744">
    <property type="protein sequence ID" value="QQK07104.1"/>
    <property type="molecule type" value="Genomic_DNA"/>
</dbReference>
<dbReference type="EC" id="2.4.1.1" evidence="1"/>
<gene>
    <name evidence="1" type="primary">glgP</name>
    <name evidence="1" type="ORF">JFY71_07145</name>
</gene>
<keyword evidence="2" id="KW-1185">Reference proteome</keyword>
<evidence type="ECO:0000313" key="2">
    <source>
        <dbReference type="Proteomes" id="UP000595814"/>
    </source>
</evidence>
<dbReference type="Proteomes" id="UP000595814">
    <property type="component" value="Chromosome"/>
</dbReference>
<keyword evidence="1" id="KW-0328">Glycosyltransferase</keyword>
<evidence type="ECO:0000313" key="1">
    <source>
        <dbReference type="EMBL" id="QQK07104.1"/>
    </source>
</evidence>
<accession>A0AC61MNI3</accession>
<name>A0AC61MNI3_9FIRM</name>
<organism evidence="1 2">
    <name type="scientific">Miniphocaeibacter halophilus</name>
    <dbReference type="NCBI Taxonomy" id="2931922"/>
    <lineage>
        <taxon>Bacteria</taxon>
        <taxon>Bacillati</taxon>
        <taxon>Bacillota</taxon>
        <taxon>Tissierellia</taxon>
        <taxon>Tissierellales</taxon>
        <taxon>Peptoniphilaceae</taxon>
        <taxon>Miniphocaeibacter</taxon>
    </lineage>
</organism>
<keyword evidence="1" id="KW-0808">Transferase</keyword>
<protein>
    <submittedName>
        <fullName evidence="1">Glycogen/starch/alpha-glucan family phosphorylase</fullName>
        <ecNumber evidence="1">2.4.1.1</ecNumber>
    </submittedName>
</protein>
<proteinExistence type="predicted"/>
<reference evidence="1 2" key="1">
    <citation type="journal article" date="2022" name="Int. J. Syst. Evol. Microbiol.">
        <title>Miniphocaeibacter halophilus sp. nov., an ammonium-tolerant acetate-producing bacterium isolated from a biogas system.</title>
        <authorList>
            <person name="Schnurer A."/>
            <person name="Singh A."/>
            <person name="Bi S."/>
            <person name="Qiao W."/>
            <person name="Westerholm M."/>
        </authorList>
    </citation>
    <scope>NUCLEOTIDE SEQUENCE [LARGE SCALE GENOMIC DNA]</scope>
    <source>
        <strain evidence="1 2">AMB_01</strain>
    </source>
</reference>
<sequence length="780" mass="91404">MLKFSGEELLKKIKHNLNYKLVVDRHEASSFDVYLATAEVIKDIISYPWRDTKDKFFSRKRIYYLSFEYLPEKFLARNIGLLKLGKEFNYAFNQLGYTFKEILENDTTSRLGGESLGRFSFSFLDSASSVNENLMAYGMRYENGRLKQEIVDFNQVERVDTWLAAGFPWEYRKNIVYDIEFSNLKVQAQAYDIPILGYEGKTVNTLRVWSIINDNLIDVDAILRGSLNELYYNYISTKSIINFLYPEDSNIVGKKIRLGQEYFYATCSVKDILSNTKKEELDLLKIEEYVSIKMNEAHTIMAIPVFIEEYKEITGCSYEFAYEKANKIFNYTSYDDFTSKKKMWDMNLIKEICPKIIKAIEFLDEKLREVLKVRTFDLKESELKELYIINDNKVNFTNIVLFVSNSLGAISELHYKIITDGRLNTFSSIFPRKFILNRSGVSQRTWLYLANQKQSDYLCELLNEDIIKNPKCLIKLEKYKDNEKVLNELDNIKRENKLEIEKYIKNNYNIKINPYSIFDMQLKDFHEHRRQFLTALYITKLYFDLKENSSIDLADRTFFFGGMASQSYLAAKSIINYINTLAYVVNSDLTIKGKLKVVFIENLTIEKAMILIPSADINEQLSTPGIDMAGASAIKYMFNAGLTIGSRTGLNLDIRNEIGEDNIFLFGLSREELDNQFKHNYYEPTEFIKNNNELSKLIKRIRSSGNTLLKESFEKLYNLIVKYNDSFFIFKDFPAYVRAQKLVEQRYRDKFCWNNMQLVNLAHSGMFSVDYSLEEFKKII</sequence>